<reference evidence="1 2" key="1">
    <citation type="journal article" date="2018" name="G3 (Bethesda)">
        <title>Phylogenetic and Phylogenomic Definition of Rhizopus Species.</title>
        <authorList>
            <person name="Gryganskyi A.P."/>
            <person name="Golan J."/>
            <person name="Dolatabadi S."/>
            <person name="Mondo S."/>
            <person name="Robb S."/>
            <person name="Idnurm A."/>
            <person name="Muszewska A."/>
            <person name="Steczkiewicz K."/>
            <person name="Masonjones S."/>
            <person name="Liao H.L."/>
            <person name="Gajdeczka M.T."/>
            <person name="Anike F."/>
            <person name="Vuek A."/>
            <person name="Anishchenko I.M."/>
            <person name="Voigt K."/>
            <person name="de Hoog G.S."/>
            <person name="Smith M.E."/>
            <person name="Heitman J."/>
            <person name="Vilgalys R."/>
            <person name="Stajich J.E."/>
        </authorList>
    </citation>
    <scope>NUCLEOTIDE SEQUENCE [LARGE SCALE GENOMIC DNA]</scope>
    <source>
        <strain evidence="1 2">CBS 357.93</strain>
    </source>
</reference>
<organism evidence="1 2">
    <name type="scientific">Rhizopus azygosporus</name>
    <name type="common">Rhizopus microsporus var. azygosporus</name>
    <dbReference type="NCBI Taxonomy" id="86630"/>
    <lineage>
        <taxon>Eukaryota</taxon>
        <taxon>Fungi</taxon>
        <taxon>Fungi incertae sedis</taxon>
        <taxon>Mucoromycota</taxon>
        <taxon>Mucoromycotina</taxon>
        <taxon>Mucoromycetes</taxon>
        <taxon>Mucorales</taxon>
        <taxon>Mucorineae</taxon>
        <taxon>Rhizopodaceae</taxon>
        <taxon>Rhizopus</taxon>
    </lineage>
</organism>
<keyword evidence="2" id="KW-1185">Reference proteome</keyword>
<proteinExistence type="predicted"/>
<dbReference type="Proteomes" id="UP000252139">
    <property type="component" value="Unassembled WGS sequence"/>
</dbReference>
<dbReference type="OrthoDB" id="2208517at2759"/>
<protein>
    <submittedName>
        <fullName evidence="1">Uncharacterized protein</fullName>
    </submittedName>
</protein>
<evidence type="ECO:0000313" key="1">
    <source>
        <dbReference type="EMBL" id="RCH99145.1"/>
    </source>
</evidence>
<dbReference type="AlphaFoldDB" id="A0A367KAC9"/>
<comment type="caution">
    <text evidence="1">The sequence shown here is derived from an EMBL/GenBank/DDBJ whole genome shotgun (WGS) entry which is preliminary data.</text>
</comment>
<gene>
    <name evidence="1" type="ORF">CU097_012722</name>
</gene>
<evidence type="ECO:0000313" key="2">
    <source>
        <dbReference type="Proteomes" id="UP000252139"/>
    </source>
</evidence>
<accession>A0A367KAC9</accession>
<sequence>MPPIASNIIIQDFFQAKLKTIAKSPQQAQIEAWGLSILTNLYCNQFQRQHLSYYRLTATKNNSFTMPWPAPVILGHTLASVWRHHWAMVFDYQPFSSVTILRDVQRRVQVSIQEALLISRVSLLPLPHIVL</sequence>
<dbReference type="EMBL" id="PJQL01000143">
    <property type="protein sequence ID" value="RCH99145.1"/>
    <property type="molecule type" value="Genomic_DNA"/>
</dbReference>
<name>A0A367KAC9_RHIAZ</name>